<dbReference type="EMBL" id="JALJOS010000053">
    <property type="protein sequence ID" value="KAK9818861.1"/>
    <property type="molecule type" value="Genomic_DNA"/>
</dbReference>
<dbReference type="Proteomes" id="UP001438707">
    <property type="component" value="Unassembled WGS sequence"/>
</dbReference>
<feature type="region of interest" description="Disordered" evidence="4">
    <location>
        <begin position="28"/>
        <end position="48"/>
    </location>
</feature>
<accession>A0AAW1PYS7</accession>
<feature type="chain" id="PRO_5043665539" evidence="5">
    <location>
        <begin position="27"/>
        <end position="109"/>
    </location>
</feature>
<evidence type="ECO:0000256" key="3">
    <source>
        <dbReference type="ARBA" id="ARBA00022900"/>
    </source>
</evidence>
<proteinExistence type="inferred from homology"/>
<protein>
    <submittedName>
        <fullName evidence="6">Uncharacterized protein</fullName>
    </submittedName>
</protein>
<dbReference type="GO" id="GO:0004867">
    <property type="term" value="F:serine-type endopeptidase inhibitor activity"/>
    <property type="evidence" value="ECO:0007669"/>
    <property type="project" value="UniProtKB-KW"/>
</dbReference>
<dbReference type="PANTHER" id="PTHR33091:SF29">
    <property type="entry name" value="SUBTILISIN INHIBITOR 1"/>
    <property type="match status" value="1"/>
</dbReference>
<keyword evidence="2" id="KW-0646">Protease inhibitor</keyword>
<dbReference type="SUPFAM" id="SSF54654">
    <property type="entry name" value="CI-2 family of serine protease inhibitors"/>
    <property type="match status" value="1"/>
</dbReference>
<dbReference type="PANTHER" id="PTHR33091">
    <property type="entry name" value="PROTEIN, PUTATIVE, EXPRESSED-RELATED"/>
    <property type="match status" value="1"/>
</dbReference>
<sequence length="109" mass="11785">MTCLLSRRPSWLVVALLLVAAVAVQGAVRRASEDPTSSTVMAASGEKTEWPELVGQDATAAQATLEKETSKSVFTVPMGNMVTMDYRPDRVRIFYDPATNKVTKAPKIG</sequence>
<feature type="signal peptide" evidence="5">
    <location>
        <begin position="1"/>
        <end position="26"/>
    </location>
</feature>
<dbReference type="InterPro" id="IPR000864">
    <property type="entry name" value="Prot_inh_pot1"/>
</dbReference>
<dbReference type="PROSITE" id="PS00285">
    <property type="entry name" value="POTATO_INHIBITOR"/>
    <property type="match status" value="1"/>
</dbReference>
<dbReference type="AlphaFoldDB" id="A0AAW1PYS7"/>
<comment type="caution">
    <text evidence="6">The sequence shown here is derived from an EMBL/GenBank/DDBJ whole genome shotgun (WGS) entry which is preliminary data.</text>
</comment>
<keyword evidence="3" id="KW-0722">Serine protease inhibitor</keyword>
<dbReference type="GO" id="GO:0009611">
    <property type="term" value="P:response to wounding"/>
    <property type="evidence" value="ECO:0007669"/>
    <property type="project" value="InterPro"/>
</dbReference>
<evidence type="ECO:0000256" key="5">
    <source>
        <dbReference type="SAM" id="SignalP"/>
    </source>
</evidence>
<gene>
    <name evidence="6" type="ORF">WJX74_002683</name>
</gene>
<organism evidence="6 7">
    <name type="scientific">Apatococcus lobatus</name>
    <dbReference type="NCBI Taxonomy" id="904363"/>
    <lineage>
        <taxon>Eukaryota</taxon>
        <taxon>Viridiplantae</taxon>
        <taxon>Chlorophyta</taxon>
        <taxon>core chlorophytes</taxon>
        <taxon>Trebouxiophyceae</taxon>
        <taxon>Chlorellales</taxon>
        <taxon>Chlorellaceae</taxon>
        <taxon>Apatococcus</taxon>
    </lineage>
</organism>
<reference evidence="6 7" key="1">
    <citation type="journal article" date="2024" name="Nat. Commun.">
        <title>Phylogenomics reveals the evolutionary origins of lichenization in chlorophyte algae.</title>
        <authorList>
            <person name="Puginier C."/>
            <person name="Libourel C."/>
            <person name="Otte J."/>
            <person name="Skaloud P."/>
            <person name="Haon M."/>
            <person name="Grisel S."/>
            <person name="Petersen M."/>
            <person name="Berrin J.G."/>
            <person name="Delaux P.M."/>
            <person name="Dal Grande F."/>
            <person name="Keller J."/>
        </authorList>
    </citation>
    <scope>NUCLEOTIDE SEQUENCE [LARGE SCALE GENOMIC DNA]</scope>
    <source>
        <strain evidence="6 7">SAG 2145</strain>
    </source>
</reference>
<dbReference type="PRINTS" id="PR00292">
    <property type="entry name" value="POTATOINHBTR"/>
</dbReference>
<evidence type="ECO:0000313" key="7">
    <source>
        <dbReference type="Proteomes" id="UP001438707"/>
    </source>
</evidence>
<evidence type="ECO:0000256" key="1">
    <source>
        <dbReference type="ARBA" id="ARBA00008210"/>
    </source>
</evidence>
<dbReference type="InterPro" id="IPR036354">
    <property type="entry name" value="Prot_inh_pot1_sf"/>
</dbReference>
<dbReference type="Pfam" id="PF00280">
    <property type="entry name" value="potato_inhibit"/>
    <property type="match status" value="1"/>
</dbReference>
<keyword evidence="5" id="KW-0732">Signal</keyword>
<keyword evidence="7" id="KW-1185">Reference proteome</keyword>
<name>A0AAW1PYS7_9CHLO</name>
<evidence type="ECO:0000256" key="4">
    <source>
        <dbReference type="SAM" id="MobiDB-lite"/>
    </source>
</evidence>
<evidence type="ECO:0000256" key="2">
    <source>
        <dbReference type="ARBA" id="ARBA00022690"/>
    </source>
</evidence>
<comment type="similarity">
    <text evidence="1">Belongs to the protease inhibitor I13 (potato type I serine protease inhibitor) family.</text>
</comment>
<evidence type="ECO:0000313" key="6">
    <source>
        <dbReference type="EMBL" id="KAK9818861.1"/>
    </source>
</evidence>
<dbReference type="Gene3D" id="3.30.10.10">
    <property type="entry name" value="Trypsin Inhibitor V, subunit A"/>
    <property type="match status" value="1"/>
</dbReference>